<dbReference type="EMBL" id="BARS01002334">
    <property type="protein sequence ID" value="GAF84295.1"/>
    <property type="molecule type" value="Genomic_DNA"/>
</dbReference>
<evidence type="ECO:0000313" key="1">
    <source>
        <dbReference type="EMBL" id="GAF84295.1"/>
    </source>
</evidence>
<comment type="caution">
    <text evidence="1">The sequence shown here is derived from an EMBL/GenBank/DDBJ whole genome shotgun (WGS) entry which is preliminary data.</text>
</comment>
<organism evidence="1">
    <name type="scientific">marine sediment metagenome</name>
    <dbReference type="NCBI Taxonomy" id="412755"/>
    <lineage>
        <taxon>unclassified sequences</taxon>
        <taxon>metagenomes</taxon>
        <taxon>ecological metagenomes</taxon>
    </lineage>
</organism>
<proteinExistence type="predicted"/>
<gene>
    <name evidence="1" type="ORF">S01H1_04422</name>
</gene>
<sequence>MKEKKIKIPIFEDSITLLYGGYNDIYDFWNKTYPTLIDEFDNFHAKYWCVADDTIKRYILVVRDEGEKYIHHESLHATNDILHFCGVGVTNDNDEIQCRLMDYIANEVLKELEDTDG</sequence>
<protein>
    <submittedName>
        <fullName evidence="1">Uncharacterized protein</fullName>
    </submittedName>
</protein>
<reference evidence="1" key="1">
    <citation type="journal article" date="2014" name="Front. Microbiol.">
        <title>High frequency of phylogenetically diverse reductive dehalogenase-homologous genes in deep subseafloor sedimentary metagenomes.</title>
        <authorList>
            <person name="Kawai M."/>
            <person name="Futagami T."/>
            <person name="Toyoda A."/>
            <person name="Takaki Y."/>
            <person name="Nishi S."/>
            <person name="Hori S."/>
            <person name="Arai W."/>
            <person name="Tsubouchi T."/>
            <person name="Morono Y."/>
            <person name="Uchiyama I."/>
            <person name="Ito T."/>
            <person name="Fujiyama A."/>
            <person name="Inagaki F."/>
            <person name="Takami H."/>
        </authorList>
    </citation>
    <scope>NUCLEOTIDE SEQUENCE</scope>
    <source>
        <strain evidence="1">Expedition CK06-06</strain>
    </source>
</reference>
<name>X0U705_9ZZZZ</name>
<accession>X0U705</accession>
<dbReference type="AlphaFoldDB" id="X0U705"/>